<feature type="domain" description="Phosphatidic acid phosphatase type 2/haloperoxidase" evidence="3">
    <location>
        <begin position="112"/>
        <end position="219"/>
    </location>
</feature>
<dbReference type="EC" id="3.1.3.2" evidence="1"/>
<evidence type="ECO:0000259" key="3">
    <source>
        <dbReference type="SMART" id="SM00014"/>
    </source>
</evidence>
<name>A0A178IF05_9BACT</name>
<organism evidence="4 5">
    <name type="scientific">Termitidicoccus mucosus</name>
    <dbReference type="NCBI Taxonomy" id="1184151"/>
    <lineage>
        <taxon>Bacteria</taxon>
        <taxon>Pseudomonadati</taxon>
        <taxon>Verrucomicrobiota</taxon>
        <taxon>Opitutia</taxon>
        <taxon>Opitutales</taxon>
        <taxon>Opitutaceae</taxon>
        <taxon>Termitidicoccus</taxon>
    </lineage>
</organism>
<protein>
    <recommendedName>
        <fullName evidence="1">Acid phosphatase</fullName>
        <ecNumber evidence="1">3.1.3.2</ecNumber>
    </recommendedName>
</protein>
<evidence type="ECO:0000313" key="5">
    <source>
        <dbReference type="Proteomes" id="UP000078486"/>
    </source>
</evidence>
<dbReference type="SMART" id="SM00014">
    <property type="entry name" value="acidPPc"/>
    <property type="match status" value="1"/>
</dbReference>
<dbReference type="STRING" id="1184151.AW736_20940"/>
<comment type="similarity">
    <text evidence="1">Belongs to the class A bacterial acid phosphatase family.</text>
</comment>
<dbReference type="AlphaFoldDB" id="A0A178IF05"/>
<feature type="chain" id="PRO_5008088746" description="Acid phosphatase" evidence="2">
    <location>
        <begin position="34"/>
        <end position="250"/>
    </location>
</feature>
<proteinExistence type="inferred from homology"/>
<dbReference type="Pfam" id="PF01569">
    <property type="entry name" value="PAP2"/>
    <property type="match status" value="1"/>
</dbReference>
<sequence>MKNAHRHARLFRARIASFAALLAVIALASSLSAAPGRYLDAAAYDLAGLLPAPPPDDSLATRAELETVYQAQLARTPAQAELARRFDAYSVFHFDSVLGSWFNAENLPFTAVFFEQILADRKAISDTAKNIWNRPRPPLFDKSIRPLLELPSSGAYPSGHSTQAHLWAGLLAAAFPMHGDALRARARELAWSRVVAGVHYPSDIIGGRILGERLAADFLKNAEVQDAIARIRAEAAPFQKSSATGAAAAH</sequence>
<evidence type="ECO:0000313" key="4">
    <source>
        <dbReference type="EMBL" id="OAM87735.1"/>
    </source>
</evidence>
<dbReference type="GO" id="GO:0030288">
    <property type="term" value="C:outer membrane-bounded periplasmic space"/>
    <property type="evidence" value="ECO:0007669"/>
    <property type="project" value="InterPro"/>
</dbReference>
<comment type="caution">
    <text evidence="4">The sequence shown here is derived from an EMBL/GenBank/DDBJ whole genome shotgun (WGS) entry which is preliminary data.</text>
</comment>
<dbReference type="RefSeq" id="WP_068772245.1">
    <property type="nucleotide sequence ID" value="NZ_CP109796.1"/>
</dbReference>
<dbReference type="InterPro" id="IPR001011">
    <property type="entry name" value="Acid_Pase_classA_bac"/>
</dbReference>
<dbReference type="PIRSF" id="PIRSF000897">
    <property type="entry name" value="Acid_Ptase_ClsA"/>
    <property type="match status" value="1"/>
</dbReference>
<gene>
    <name evidence="4" type="ORF">AW736_20940</name>
</gene>
<evidence type="ECO:0000256" key="2">
    <source>
        <dbReference type="SAM" id="SignalP"/>
    </source>
</evidence>
<dbReference type="EMBL" id="LRRQ01000160">
    <property type="protein sequence ID" value="OAM87735.1"/>
    <property type="molecule type" value="Genomic_DNA"/>
</dbReference>
<accession>A0A178IF05</accession>
<dbReference type="SUPFAM" id="SSF48317">
    <property type="entry name" value="Acid phosphatase/Vanadium-dependent haloperoxidase"/>
    <property type="match status" value="1"/>
</dbReference>
<dbReference type="Proteomes" id="UP000078486">
    <property type="component" value="Unassembled WGS sequence"/>
</dbReference>
<reference evidence="4 5" key="1">
    <citation type="submission" date="2016-01" db="EMBL/GenBank/DDBJ databases">
        <title>High potential of lignocellulose degradation of a new Verrucomicrobia species.</title>
        <authorList>
            <person name="Wang Y."/>
            <person name="Shi Y."/>
            <person name="Qiu Z."/>
            <person name="Liu S."/>
            <person name="Yang H."/>
        </authorList>
    </citation>
    <scope>NUCLEOTIDE SEQUENCE [LARGE SCALE GENOMIC DNA]</scope>
    <source>
        <strain evidence="4 5">TSB47</strain>
    </source>
</reference>
<evidence type="ECO:0000256" key="1">
    <source>
        <dbReference type="PIRNR" id="PIRNR000897"/>
    </source>
</evidence>
<dbReference type="GO" id="GO:0003993">
    <property type="term" value="F:acid phosphatase activity"/>
    <property type="evidence" value="ECO:0007669"/>
    <property type="project" value="UniProtKB-EC"/>
</dbReference>
<dbReference type="InterPro" id="IPR036938">
    <property type="entry name" value="PAP2/HPO_sf"/>
</dbReference>
<keyword evidence="2" id="KW-0732">Signal</keyword>
<dbReference type="Gene3D" id="1.20.144.10">
    <property type="entry name" value="Phosphatidic acid phosphatase type 2/haloperoxidase"/>
    <property type="match status" value="1"/>
</dbReference>
<dbReference type="OrthoDB" id="9805301at2"/>
<feature type="signal peptide" evidence="2">
    <location>
        <begin position="1"/>
        <end position="33"/>
    </location>
</feature>
<dbReference type="InterPro" id="IPR000326">
    <property type="entry name" value="PAP2/HPO"/>
</dbReference>
<keyword evidence="1" id="KW-0378">Hydrolase</keyword>
<comment type="catalytic activity">
    <reaction evidence="1">
        <text>a phosphate monoester + H2O = an alcohol + phosphate</text>
        <dbReference type="Rhea" id="RHEA:15017"/>
        <dbReference type="ChEBI" id="CHEBI:15377"/>
        <dbReference type="ChEBI" id="CHEBI:30879"/>
        <dbReference type="ChEBI" id="CHEBI:43474"/>
        <dbReference type="ChEBI" id="CHEBI:67140"/>
        <dbReference type="EC" id="3.1.3.2"/>
    </reaction>
</comment>
<keyword evidence="5" id="KW-1185">Reference proteome</keyword>